<keyword evidence="2" id="KW-0813">Transport</keyword>
<keyword evidence="3" id="KW-1003">Cell membrane</keyword>
<dbReference type="Proteomes" id="UP000245390">
    <property type="component" value="Unassembled WGS sequence"/>
</dbReference>
<organism evidence="9 10">
    <name type="scientific">Silicimonas algicola</name>
    <dbReference type="NCBI Taxonomy" id="1826607"/>
    <lineage>
        <taxon>Bacteria</taxon>
        <taxon>Pseudomonadati</taxon>
        <taxon>Pseudomonadota</taxon>
        <taxon>Alphaproteobacteria</taxon>
        <taxon>Rhodobacterales</taxon>
        <taxon>Paracoccaceae</taxon>
    </lineage>
</organism>
<sequence>MQDRRHFLFMNIGHFLDHMFTLIFATVAALVLVREWDVPYAELILYATPGLIAFGLFSLPAGWIADKWSREGMMVIFFVGIGLASVATSMAKSPFQMSIGLFAIGIFAAIYHPVGLSMIARGGRSMGRDIAVNGVWGNMGVGCAALVTGLLIDLSGWRTAFWVPGALSVFVGLAYLHFFGDRIGTRNSESQSLARPSDTSGGKAVSPDRRRTLIRVSAIILFTTAVSSIIFQGTTFSLPKVFDERLQGIAVSAAQVGWMVFVVFAVASFAQIVVGRQLDRHGPRRVFSVVAVIQIVFFALMPGQENWSAFLVAMAFMLGAFGQIPINDYMIGRMAKSELRASIYGTRFVVSFGVSAAVVPLIAWVHSNWGFDALFYILSGAAVAILIAVAVLPKNLPEPEQASGATQGGRAF</sequence>
<feature type="domain" description="Major facilitator superfamily (MFS) profile" evidence="8">
    <location>
        <begin position="6"/>
        <end position="397"/>
    </location>
</feature>
<feature type="transmembrane region" description="Helical" evidence="7">
    <location>
        <begin position="131"/>
        <end position="154"/>
    </location>
</feature>
<gene>
    <name evidence="9" type="ORF">C8D95_1068</name>
</gene>
<feature type="transmembrane region" description="Helical" evidence="7">
    <location>
        <begin position="72"/>
        <end position="91"/>
    </location>
</feature>
<feature type="transmembrane region" description="Helical" evidence="7">
    <location>
        <begin position="97"/>
        <end position="119"/>
    </location>
</feature>
<dbReference type="EMBL" id="QGGV01000006">
    <property type="protein sequence ID" value="PWK55613.1"/>
    <property type="molecule type" value="Genomic_DNA"/>
</dbReference>
<dbReference type="InterPro" id="IPR011701">
    <property type="entry name" value="MFS"/>
</dbReference>
<feature type="transmembrane region" description="Helical" evidence="7">
    <location>
        <begin position="44"/>
        <end position="65"/>
    </location>
</feature>
<dbReference type="PANTHER" id="PTHR23517">
    <property type="entry name" value="RESISTANCE PROTEIN MDTM, PUTATIVE-RELATED-RELATED"/>
    <property type="match status" value="1"/>
</dbReference>
<dbReference type="PROSITE" id="PS50850">
    <property type="entry name" value="MFS"/>
    <property type="match status" value="1"/>
</dbReference>
<accession>A0A316G4J7</accession>
<dbReference type="GO" id="GO:0022857">
    <property type="term" value="F:transmembrane transporter activity"/>
    <property type="evidence" value="ECO:0007669"/>
    <property type="project" value="InterPro"/>
</dbReference>
<evidence type="ECO:0000256" key="5">
    <source>
        <dbReference type="ARBA" id="ARBA00022989"/>
    </source>
</evidence>
<keyword evidence="5 7" id="KW-1133">Transmembrane helix</keyword>
<evidence type="ECO:0000256" key="7">
    <source>
        <dbReference type="SAM" id="Phobius"/>
    </source>
</evidence>
<comment type="caution">
    <text evidence="9">The sequence shown here is derived from an EMBL/GenBank/DDBJ whole genome shotgun (WGS) entry which is preliminary data.</text>
</comment>
<feature type="transmembrane region" description="Helical" evidence="7">
    <location>
        <begin position="373"/>
        <end position="392"/>
    </location>
</feature>
<dbReference type="RefSeq" id="WP_109759707.1">
    <property type="nucleotide sequence ID" value="NZ_CP034588.1"/>
</dbReference>
<dbReference type="KEGG" id="salo:EF888_16880"/>
<evidence type="ECO:0000256" key="1">
    <source>
        <dbReference type="ARBA" id="ARBA00004651"/>
    </source>
</evidence>
<evidence type="ECO:0000256" key="6">
    <source>
        <dbReference type="ARBA" id="ARBA00023136"/>
    </source>
</evidence>
<feature type="transmembrane region" description="Helical" evidence="7">
    <location>
        <begin position="160"/>
        <end position="179"/>
    </location>
</feature>
<feature type="transmembrane region" description="Helical" evidence="7">
    <location>
        <begin position="309"/>
        <end position="327"/>
    </location>
</feature>
<name>A0A316G4J7_9RHOB</name>
<dbReference type="InterPro" id="IPR036259">
    <property type="entry name" value="MFS_trans_sf"/>
</dbReference>
<comment type="subcellular location">
    <subcellularLocation>
        <location evidence="1">Cell membrane</location>
        <topology evidence="1">Multi-pass membrane protein</topology>
    </subcellularLocation>
</comment>
<feature type="transmembrane region" description="Helical" evidence="7">
    <location>
        <begin position="348"/>
        <end position="367"/>
    </location>
</feature>
<dbReference type="Pfam" id="PF07690">
    <property type="entry name" value="MFS_1"/>
    <property type="match status" value="2"/>
</dbReference>
<feature type="transmembrane region" description="Helical" evidence="7">
    <location>
        <begin position="253"/>
        <end position="274"/>
    </location>
</feature>
<feature type="transmembrane region" description="Helical" evidence="7">
    <location>
        <begin position="213"/>
        <end position="233"/>
    </location>
</feature>
<dbReference type="GO" id="GO:0005886">
    <property type="term" value="C:plasma membrane"/>
    <property type="evidence" value="ECO:0007669"/>
    <property type="project" value="UniProtKB-SubCell"/>
</dbReference>
<feature type="transmembrane region" description="Helical" evidence="7">
    <location>
        <begin position="12"/>
        <end position="32"/>
    </location>
</feature>
<dbReference type="InterPro" id="IPR020846">
    <property type="entry name" value="MFS_dom"/>
</dbReference>
<keyword evidence="4 7" id="KW-0812">Transmembrane</keyword>
<evidence type="ECO:0000313" key="10">
    <source>
        <dbReference type="Proteomes" id="UP000245390"/>
    </source>
</evidence>
<reference evidence="9 10" key="1">
    <citation type="submission" date="2018-05" db="EMBL/GenBank/DDBJ databases">
        <title>Genomic Encyclopedia of Type Strains, Phase IV (KMG-IV): sequencing the most valuable type-strain genomes for metagenomic binning, comparative biology and taxonomic classification.</title>
        <authorList>
            <person name="Goeker M."/>
        </authorList>
    </citation>
    <scope>NUCLEOTIDE SEQUENCE [LARGE SCALE GENOMIC DNA]</scope>
    <source>
        <strain evidence="9 10">DSM 103371</strain>
    </source>
</reference>
<proteinExistence type="predicted"/>
<dbReference type="InterPro" id="IPR050171">
    <property type="entry name" value="MFS_Transporters"/>
</dbReference>
<dbReference type="AlphaFoldDB" id="A0A316G4J7"/>
<keyword evidence="10" id="KW-1185">Reference proteome</keyword>
<dbReference type="Gene3D" id="1.20.1250.20">
    <property type="entry name" value="MFS general substrate transporter like domains"/>
    <property type="match status" value="2"/>
</dbReference>
<dbReference type="OrthoDB" id="9783227at2"/>
<evidence type="ECO:0000256" key="4">
    <source>
        <dbReference type="ARBA" id="ARBA00022692"/>
    </source>
</evidence>
<evidence type="ECO:0000313" key="9">
    <source>
        <dbReference type="EMBL" id="PWK55613.1"/>
    </source>
</evidence>
<evidence type="ECO:0000259" key="8">
    <source>
        <dbReference type="PROSITE" id="PS50850"/>
    </source>
</evidence>
<protein>
    <submittedName>
        <fullName evidence="9">Putative MFS family arabinose efflux permease</fullName>
    </submittedName>
</protein>
<keyword evidence="6 7" id="KW-0472">Membrane</keyword>
<dbReference type="SUPFAM" id="SSF103473">
    <property type="entry name" value="MFS general substrate transporter"/>
    <property type="match status" value="1"/>
</dbReference>
<evidence type="ECO:0000256" key="3">
    <source>
        <dbReference type="ARBA" id="ARBA00022475"/>
    </source>
</evidence>
<feature type="transmembrane region" description="Helical" evidence="7">
    <location>
        <begin position="286"/>
        <end position="303"/>
    </location>
</feature>
<dbReference type="PANTHER" id="PTHR23517:SF2">
    <property type="entry name" value="MULTIDRUG RESISTANCE PROTEIN MDTH"/>
    <property type="match status" value="1"/>
</dbReference>
<evidence type="ECO:0000256" key="2">
    <source>
        <dbReference type="ARBA" id="ARBA00022448"/>
    </source>
</evidence>